<accession>A0A3D8YDT4</accession>
<proteinExistence type="predicted"/>
<name>A0A3D8YDT4_9BACT</name>
<dbReference type="InterPro" id="IPR011250">
    <property type="entry name" value="OMP/PagP_B-barrel"/>
</dbReference>
<organism evidence="2 3">
    <name type="scientific">Dyadobacter luteus</name>
    <dbReference type="NCBI Taxonomy" id="2259619"/>
    <lineage>
        <taxon>Bacteria</taxon>
        <taxon>Pseudomonadati</taxon>
        <taxon>Bacteroidota</taxon>
        <taxon>Cytophagia</taxon>
        <taxon>Cytophagales</taxon>
        <taxon>Spirosomataceae</taxon>
        <taxon>Dyadobacter</taxon>
    </lineage>
</organism>
<feature type="signal peptide" evidence="1">
    <location>
        <begin position="1"/>
        <end position="21"/>
    </location>
</feature>
<evidence type="ECO:0000256" key="1">
    <source>
        <dbReference type="SAM" id="SignalP"/>
    </source>
</evidence>
<comment type="caution">
    <text evidence="2">The sequence shown here is derived from an EMBL/GenBank/DDBJ whole genome shotgun (WGS) entry which is preliminary data.</text>
</comment>
<dbReference type="EMBL" id="QNUL01000004">
    <property type="protein sequence ID" value="REA62684.1"/>
    <property type="molecule type" value="Genomic_DNA"/>
</dbReference>
<evidence type="ECO:0000313" key="2">
    <source>
        <dbReference type="EMBL" id="REA62684.1"/>
    </source>
</evidence>
<dbReference type="Proteomes" id="UP000256373">
    <property type="component" value="Unassembled WGS sequence"/>
</dbReference>
<reference evidence="2 3" key="1">
    <citation type="submission" date="2018-07" db="EMBL/GenBank/DDBJ databases">
        <title>Dyadobacter roseus sp. nov., isolated from rose rhizosphere soil.</title>
        <authorList>
            <person name="Chen L."/>
        </authorList>
    </citation>
    <scope>NUCLEOTIDE SEQUENCE [LARGE SCALE GENOMIC DNA]</scope>
    <source>
        <strain evidence="2 3">RS19</strain>
    </source>
</reference>
<evidence type="ECO:0000313" key="3">
    <source>
        <dbReference type="Proteomes" id="UP000256373"/>
    </source>
</evidence>
<dbReference type="OrthoDB" id="945117at2"/>
<protein>
    <submittedName>
        <fullName evidence="2">Uncharacterized protein</fullName>
    </submittedName>
</protein>
<dbReference type="AlphaFoldDB" id="A0A3D8YDT4"/>
<dbReference type="SUPFAM" id="SSF56925">
    <property type="entry name" value="OMPA-like"/>
    <property type="match status" value="1"/>
</dbReference>
<sequence>MKPLRLLSLASLLLLTHNLIAQDNENTERIEVSSDNPTYKNLKKGDLTFSLNVSASNSRHIAGWSFTPQAGYLVADRLAVGLQFSVANRFSKIGSGWMNLKRGGLREYALTPEVYARYYVLPFRFTPFVQLSSGYNIGKFSIADTFSGNKVGFSTNNFVMFGALGLSLKTGKNIGIQAQYNLPLSVDSQKNYMIRGNRFRLGLSIYIK</sequence>
<feature type="chain" id="PRO_5017729322" evidence="1">
    <location>
        <begin position="22"/>
        <end position="208"/>
    </location>
</feature>
<dbReference type="RefSeq" id="WP_115829981.1">
    <property type="nucleotide sequence ID" value="NZ_QNUL01000004.1"/>
</dbReference>
<keyword evidence="1" id="KW-0732">Signal</keyword>
<dbReference type="Gene3D" id="2.40.160.20">
    <property type="match status" value="1"/>
</dbReference>
<keyword evidence="3" id="KW-1185">Reference proteome</keyword>
<gene>
    <name evidence="2" type="ORF">DSL64_07105</name>
</gene>